<organism evidence="1 2">
    <name type="scientific">Candidatus Accumulibacter vicinus</name>
    <dbReference type="NCBI Taxonomy" id="2954382"/>
    <lineage>
        <taxon>Bacteria</taxon>
        <taxon>Pseudomonadati</taxon>
        <taxon>Pseudomonadota</taxon>
        <taxon>Betaproteobacteria</taxon>
        <taxon>Candidatus Accumulibacter</taxon>
    </lineage>
</organism>
<proteinExistence type="predicted"/>
<evidence type="ECO:0000313" key="1">
    <source>
        <dbReference type="EMBL" id="KFB68434.1"/>
    </source>
</evidence>
<comment type="caution">
    <text evidence="1">The sequence shown here is derived from an EMBL/GenBank/DDBJ whole genome shotgun (WGS) entry which is preliminary data.</text>
</comment>
<evidence type="ECO:0000313" key="2">
    <source>
        <dbReference type="Proteomes" id="UP000019812"/>
    </source>
</evidence>
<sequence length="87" mass="9782">MHWQTRSNTDRLGPLPGRNLLFVIVSSQCSRVLVIILRTGADSAPCLEAGDYPRQIPGLSEVWIKQIHGVEKFYICRIAGIMYPITN</sequence>
<dbReference type="Proteomes" id="UP000019812">
    <property type="component" value="Unassembled WGS sequence"/>
</dbReference>
<gene>
    <name evidence="1" type="ORF">CAPSK01_001829</name>
</gene>
<name>A0A084Y140_9PROT</name>
<dbReference type="EMBL" id="JDSS02000020">
    <property type="protein sequence ID" value="KFB68434.1"/>
    <property type="molecule type" value="Genomic_DNA"/>
</dbReference>
<reference evidence="1 2" key="1">
    <citation type="submission" date="2014-07" db="EMBL/GenBank/DDBJ databases">
        <title>Expanding our view of genomic diversity in Candidatus Accumulibacter clades.</title>
        <authorList>
            <person name="Skennerton C.T."/>
            <person name="Barr J.J."/>
            <person name="Slater F.R."/>
            <person name="Bond P.L."/>
            <person name="Tyson G.W."/>
        </authorList>
    </citation>
    <scope>NUCLEOTIDE SEQUENCE [LARGE SCALE GENOMIC DNA]</scope>
    <source>
        <strain evidence="2">SK-01</strain>
    </source>
</reference>
<accession>A0A084Y140</accession>
<dbReference type="AlphaFoldDB" id="A0A084Y140"/>
<protein>
    <submittedName>
        <fullName evidence="1">Uncharacterized protein</fullName>
    </submittedName>
</protein>
<dbReference type="STRING" id="1457154.CAPSK01_001829"/>